<dbReference type="GO" id="GO:0005886">
    <property type="term" value="C:plasma membrane"/>
    <property type="evidence" value="ECO:0007669"/>
    <property type="project" value="UniProtKB-SubCell"/>
</dbReference>
<gene>
    <name evidence="18" type="primary">LOC110973364</name>
</gene>
<keyword evidence="5" id="KW-0732">Signal</keyword>
<evidence type="ECO:0000259" key="15">
    <source>
        <dbReference type="PROSITE" id="PS50227"/>
    </source>
</evidence>
<evidence type="ECO:0000256" key="6">
    <source>
        <dbReference type="ARBA" id="ARBA00022989"/>
    </source>
</evidence>
<dbReference type="InterPro" id="IPR003287">
    <property type="entry name" value="GPCR_2_calcitonin_rcpt_fam"/>
</dbReference>
<evidence type="ECO:0000256" key="14">
    <source>
        <dbReference type="SAM" id="Phobius"/>
    </source>
</evidence>
<keyword evidence="17" id="KW-1185">Reference proteome</keyword>
<dbReference type="PANTHER" id="PTHR45620">
    <property type="entry name" value="PDF RECEPTOR-LIKE PROTEIN-RELATED"/>
    <property type="match status" value="1"/>
</dbReference>
<evidence type="ECO:0000313" key="17">
    <source>
        <dbReference type="Proteomes" id="UP000694845"/>
    </source>
</evidence>
<evidence type="ECO:0000256" key="10">
    <source>
        <dbReference type="ARBA" id="ARBA00023170"/>
    </source>
</evidence>
<feature type="domain" description="G-protein coupled receptors family 2 profile 2" evidence="16">
    <location>
        <begin position="174"/>
        <end position="422"/>
    </location>
</feature>
<evidence type="ECO:0000256" key="7">
    <source>
        <dbReference type="ARBA" id="ARBA00023040"/>
    </source>
</evidence>
<proteinExistence type="inferred from homology"/>
<comment type="subcellular location">
    <subcellularLocation>
        <location evidence="1">Cell membrane</location>
        <topology evidence="1">Multi-pass membrane protein</topology>
    </subcellularLocation>
</comment>
<feature type="region of interest" description="Disordered" evidence="13">
    <location>
        <begin position="490"/>
        <end position="576"/>
    </location>
</feature>
<sequence length="598" mass="68103">MGTREDLAASGLDKRPGKCSSVPGPRSHVRQSRGTMSQRTCLVFLCFLLLQVASVRGDEEEEANGIFEDQTPEQRAMHYMVYEKCRQRLSVEQPPDDGYTYCNMTFDSWDCWNYTRASETIVQPCPEWIPESDPSNMASKTCMPDGEWFRHPDTNETWTNYTQCREKEDSHNYAYIVYYLGYGLSVLSLCVALFIFFYFRSLACPRVTIHKNLFISFILCGIVWIQWFAAVTQNPGLIVEDPFFCKALLVLGQYFNTCNYFWMLSEGLYLHTVIVVAVFSENHRLIWYYIIGWGLPAIPVFIFTLLMLLFNKSNCWLTDSPFQWCVGGAIILVLIINLCLLLNIVRVLVTKLRATPTSGSGRNYTRAVRATLILLPLLGLHYIILPVRPGGNPTAIDFYDYFMAILLSLQGFFVACIFCFFNGEVMTKIRRRLNNLTLRQTSCSTAGRPRQTKVKMQIRRKWYSYRWGHRGSVFGGRYGNMNTTITETVSTMAPNDRRSVDKGQNSPLLNKAPPPAQNSLGNGKTVRSRRGTTTDTDDAKEREELDSSSRPPTPTQTPPAYAELGPNHSWDCNANTSQNVCPSILIENHDEESKTTEV</sequence>
<dbReference type="PRINTS" id="PR01350">
    <property type="entry name" value="CTRFAMILY"/>
</dbReference>
<dbReference type="SUPFAM" id="SSF111418">
    <property type="entry name" value="Hormone receptor domain"/>
    <property type="match status" value="1"/>
</dbReference>
<dbReference type="InterPro" id="IPR050332">
    <property type="entry name" value="GPCR_2"/>
</dbReference>
<dbReference type="PROSITE" id="PS50261">
    <property type="entry name" value="G_PROTEIN_RECEP_F2_4"/>
    <property type="match status" value="1"/>
</dbReference>
<dbReference type="PROSITE" id="PS00649">
    <property type="entry name" value="G_PROTEIN_RECEP_F2_1"/>
    <property type="match status" value="1"/>
</dbReference>
<keyword evidence="7" id="KW-0297">G-protein coupled receptor</keyword>
<evidence type="ECO:0000256" key="4">
    <source>
        <dbReference type="ARBA" id="ARBA00022692"/>
    </source>
</evidence>
<feature type="compositionally biased region" description="Basic and acidic residues" evidence="13">
    <location>
        <begin position="537"/>
        <end position="547"/>
    </location>
</feature>
<dbReference type="Pfam" id="PF00002">
    <property type="entry name" value="7tm_2"/>
    <property type="match status" value="1"/>
</dbReference>
<dbReference type="RefSeq" id="XP_022079817.1">
    <property type="nucleotide sequence ID" value="XM_022224125.1"/>
</dbReference>
<feature type="domain" description="G-protein coupled receptors family 2 profile 1" evidence="15">
    <location>
        <begin position="84"/>
        <end position="168"/>
    </location>
</feature>
<dbReference type="SUPFAM" id="SSF81321">
    <property type="entry name" value="Family A G protein-coupled receptor-like"/>
    <property type="match status" value="1"/>
</dbReference>
<keyword evidence="9" id="KW-1015">Disulfide bond</keyword>
<evidence type="ECO:0000256" key="9">
    <source>
        <dbReference type="ARBA" id="ARBA00023157"/>
    </source>
</evidence>
<evidence type="ECO:0000256" key="1">
    <source>
        <dbReference type="ARBA" id="ARBA00004651"/>
    </source>
</evidence>
<feature type="transmembrane region" description="Helical" evidence="14">
    <location>
        <begin position="286"/>
        <end position="309"/>
    </location>
</feature>
<dbReference type="InterPro" id="IPR017981">
    <property type="entry name" value="GPCR_2-like_7TM"/>
</dbReference>
<dbReference type="PANTHER" id="PTHR45620:SF42">
    <property type="entry name" value="G-PROTEIN COUPLED RECEPTOR SEB-2"/>
    <property type="match status" value="1"/>
</dbReference>
<dbReference type="Pfam" id="PF02793">
    <property type="entry name" value="HRM"/>
    <property type="match status" value="1"/>
</dbReference>
<evidence type="ECO:0000256" key="12">
    <source>
        <dbReference type="ARBA" id="ARBA00023224"/>
    </source>
</evidence>
<dbReference type="KEGG" id="aplc:110973364"/>
<dbReference type="GeneID" id="110973364"/>
<dbReference type="AlphaFoldDB" id="A0A8B7XI66"/>
<feature type="transmembrane region" description="Helical" evidence="14">
    <location>
        <begin position="370"/>
        <end position="389"/>
    </location>
</feature>
<evidence type="ECO:0000256" key="5">
    <source>
        <dbReference type="ARBA" id="ARBA00022729"/>
    </source>
</evidence>
<keyword evidence="4 14" id="KW-0812">Transmembrane</keyword>
<protein>
    <submittedName>
        <fullName evidence="18">Calcitonin gene-related peptide type 1 receptor-like isoform X1</fullName>
    </submittedName>
</protein>
<dbReference type="OrthoDB" id="16753at2759"/>
<name>A0A8B7XI66_ACAPL</name>
<feature type="transmembrane region" description="Helical" evidence="14">
    <location>
        <begin position="321"/>
        <end position="349"/>
    </location>
</feature>
<organism evidence="17 18">
    <name type="scientific">Acanthaster planci</name>
    <name type="common">Crown-of-thorns starfish</name>
    <dbReference type="NCBI Taxonomy" id="133434"/>
    <lineage>
        <taxon>Eukaryota</taxon>
        <taxon>Metazoa</taxon>
        <taxon>Echinodermata</taxon>
        <taxon>Eleutherozoa</taxon>
        <taxon>Asterozoa</taxon>
        <taxon>Asteroidea</taxon>
        <taxon>Valvatacea</taxon>
        <taxon>Valvatida</taxon>
        <taxon>Acanthasteridae</taxon>
        <taxon>Acanthaster</taxon>
    </lineage>
</organism>
<dbReference type="PROSITE" id="PS50227">
    <property type="entry name" value="G_PROTEIN_RECEP_F2_3"/>
    <property type="match status" value="1"/>
</dbReference>
<accession>A0A8B7XI66</accession>
<reference evidence="18" key="1">
    <citation type="submission" date="2025-08" db="UniProtKB">
        <authorList>
            <consortium name="RefSeq"/>
        </authorList>
    </citation>
    <scope>IDENTIFICATION</scope>
</reference>
<keyword evidence="3" id="KW-1003">Cell membrane</keyword>
<dbReference type="InterPro" id="IPR017983">
    <property type="entry name" value="GPCR_2_secretin-like_CS"/>
</dbReference>
<evidence type="ECO:0000256" key="11">
    <source>
        <dbReference type="ARBA" id="ARBA00023180"/>
    </source>
</evidence>
<feature type="compositionally biased region" description="Basic and acidic residues" evidence="13">
    <location>
        <begin position="1"/>
        <end position="16"/>
    </location>
</feature>
<dbReference type="InterPro" id="IPR000832">
    <property type="entry name" value="GPCR_2_secretin-like"/>
</dbReference>
<evidence type="ECO:0000256" key="13">
    <source>
        <dbReference type="SAM" id="MobiDB-lite"/>
    </source>
</evidence>
<dbReference type="Gene3D" id="1.20.1070.10">
    <property type="entry name" value="Rhodopsin 7-helix transmembrane proteins"/>
    <property type="match status" value="1"/>
</dbReference>
<keyword evidence="11" id="KW-0325">Glycoprotein</keyword>
<comment type="similarity">
    <text evidence="2">Belongs to the G-protein coupled receptor 2 family.</text>
</comment>
<dbReference type="Gene3D" id="4.10.1240.10">
    <property type="entry name" value="GPCR, family 2, extracellular hormone receptor domain"/>
    <property type="match status" value="1"/>
</dbReference>
<dbReference type="GO" id="GO:0007166">
    <property type="term" value="P:cell surface receptor signaling pathway"/>
    <property type="evidence" value="ECO:0007669"/>
    <property type="project" value="InterPro"/>
</dbReference>
<evidence type="ECO:0000259" key="16">
    <source>
        <dbReference type="PROSITE" id="PS50261"/>
    </source>
</evidence>
<dbReference type="PRINTS" id="PR00249">
    <property type="entry name" value="GPCRSECRETIN"/>
</dbReference>
<feature type="transmembrane region" description="Helical" evidence="14">
    <location>
        <begin position="211"/>
        <end position="229"/>
    </location>
</feature>
<dbReference type="Proteomes" id="UP000694845">
    <property type="component" value="Unplaced"/>
</dbReference>
<keyword evidence="10" id="KW-0675">Receptor</keyword>
<feature type="transmembrane region" description="Helical" evidence="14">
    <location>
        <begin position="173"/>
        <end position="199"/>
    </location>
</feature>
<evidence type="ECO:0000256" key="8">
    <source>
        <dbReference type="ARBA" id="ARBA00023136"/>
    </source>
</evidence>
<keyword evidence="12" id="KW-0807">Transducer</keyword>
<feature type="region of interest" description="Disordered" evidence="13">
    <location>
        <begin position="1"/>
        <end position="32"/>
    </location>
</feature>
<keyword evidence="8 14" id="KW-0472">Membrane</keyword>
<feature type="transmembrane region" description="Helical" evidence="14">
    <location>
        <begin position="401"/>
        <end position="423"/>
    </location>
</feature>
<evidence type="ECO:0000256" key="2">
    <source>
        <dbReference type="ARBA" id="ARBA00005314"/>
    </source>
</evidence>
<feature type="transmembrane region" description="Helical" evidence="14">
    <location>
        <begin position="260"/>
        <end position="279"/>
    </location>
</feature>
<evidence type="ECO:0000313" key="18">
    <source>
        <dbReference type="RefSeq" id="XP_022079817.1"/>
    </source>
</evidence>
<evidence type="ECO:0000256" key="3">
    <source>
        <dbReference type="ARBA" id="ARBA00022475"/>
    </source>
</evidence>
<keyword evidence="6 14" id="KW-1133">Transmembrane helix</keyword>
<dbReference type="InterPro" id="IPR001879">
    <property type="entry name" value="GPCR_2_extracellular_dom"/>
</dbReference>
<dbReference type="SMART" id="SM00008">
    <property type="entry name" value="HormR"/>
    <property type="match status" value="1"/>
</dbReference>
<dbReference type="GO" id="GO:0007189">
    <property type="term" value="P:adenylate cyclase-activating G protein-coupled receptor signaling pathway"/>
    <property type="evidence" value="ECO:0007669"/>
    <property type="project" value="TreeGrafter"/>
</dbReference>
<dbReference type="InterPro" id="IPR036445">
    <property type="entry name" value="GPCR_2_extracell_dom_sf"/>
</dbReference>
<dbReference type="GO" id="GO:0004948">
    <property type="term" value="F:calcitonin receptor activity"/>
    <property type="evidence" value="ECO:0007669"/>
    <property type="project" value="InterPro"/>
</dbReference>